<reference evidence="1 2" key="1">
    <citation type="submission" date="2013-12" db="EMBL/GenBank/DDBJ databases">
        <title>Comparative genomics of relapsing fever spirochetes.</title>
        <authorList>
            <person name="Schwan T.G."/>
            <person name="Raffel S.J."/>
            <person name="Porcella S.F."/>
        </authorList>
    </citation>
    <scope>NUCLEOTIDE SEQUENCE [LARGE SCALE GENOMIC DNA]</scope>
    <source>
        <strain evidence="1 2">CR2A</strain>
    </source>
</reference>
<accession>W6TXX1</accession>
<organism evidence="1 2">
    <name type="scientific">Borrelia duttonii CR2A</name>
    <dbReference type="NCBI Taxonomy" id="1432657"/>
    <lineage>
        <taxon>Bacteria</taxon>
        <taxon>Pseudomonadati</taxon>
        <taxon>Spirochaetota</taxon>
        <taxon>Spirochaetia</taxon>
        <taxon>Spirochaetales</taxon>
        <taxon>Borreliaceae</taxon>
        <taxon>Borrelia</taxon>
    </lineage>
</organism>
<proteinExistence type="predicted"/>
<dbReference type="EMBL" id="AZIT01000002">
    <property type="protein sequence ID" value="ETZ17991.1"/>
    <property type="molecule type" value="Genomic_DNA"/>
</dbReference>
<dbReference type="PATRIC" id="fig|1432657.3.peg.1167"/>
<dbReference type="Proteomes" id="UP000019148">
    <property type="component" value="Unassembled WGS sequence"/>
</dbReference>
<name>W6TXX1_9SPIR</name>
<dbReference type="PROSITE" id="PS51257">
    <property type="entry name" value="PROKAR_LIPOPROTEIN"/>
    <property type="match status" value="1"/>
</dbReference>
<evidence type="ECO:0000313" key="1">
    <source>
        <dbReference type="EMBL" id="ETZ17991.1"/>
    </source>
</evidence>
<sequence length="347" mass="40145">MMQKTLKIFMALCFLISCKTQTSPKITSTEIKKYLMSTLTEFEETPQERRTIIKPSAIINTNTRGPQDIEEALNFIKEALNQATSQGRKIDADAKINGLTKDLNQQQISIMLKNIITILKIKKNIDNLLTQNNNIKENCYQIKYWTETITKNLETQLAVTINNYHKEIAKAIVENSSNDDIRHDIKKISNNSIKEIQEQLYLLTTTIKDIIQHLTLQEKKAFSLLQTLLKAMAHYTHEDFMKFIINIKLQGTREMIKNLAQAMQLKEEIDILITQIQDKQKVEQIQSQVKIAYITNYLATFNKPIITLHNFDETQKYITNTNPNDELQKIKAQAKKIKDEQSATQNP</sequence>
<dbReference type="AlphaFoldDB" id="W6TXX1"/>
<evidence type="ECO:0000313" key="2">
    <source>
        <dbReference type="Proteomes" id="UP000019148"/>
    </source>
</evidence>
<comment type="caution">
    <text evidence="1">The sequence shown here is derived from an EMBL/GenBank/DDBJ whole genome shotgun (WGS) entry which is preliminary data.</text>
</comment>
<gene>
    <name evidence="1" type="ORF">BDCR2A_01186</name>
</gene>
<protein>
    <submittedName>
        <fullName evidence="1">Uncharacterized protein</fullName>
    </submittedName>
</protein>